<dbReference type="Proteomes" id="UP001326613">
    <property type="component" value="Chromosome"/>
</dbReference>
<reference evidence="1 2" key="1">
    <citation type="submission" date="2022-10" db="EMBL/GenBank/DDBJ databases">
        <title>Host association and intracellularity evolved multiple times independently in the Rickettsiales.</title>
        <authorList>
            <person name="Castelli M."/>
            <person name="Nardi T."/>
            <person name="Gammuto L."/>
            <person name="Bellinzona G."/>
            <person name="Sabaneyeva E."/>
            <person name="Potekhin A."/>
            <person name="Serra V."/>
            <person name="Petroni G."/>
            <person name="Sassera D."/>
        </authorList>
    </citation>
    <scope>NUCLEOTIDE SEQUENCE [LARGE SCALE GENOMIC DNA]</scope>
    <source>
        <strain evidence="1 2">Kr 154-4</strain>
    </source>
</reference>
<proteinExistence type="predicted"/>
<protein>
    <submittedName>
        <fullName evidence="1">Uncharacterized protein</fullName>
    </submittedName>
</protein>
<sequence>MDKLEYLDIGSNESTITETQLKSFLQSALTAKTTQFSPTKTLCLNELEFDNATDADQSVLTGLADDCID</sequence>
<accession>A0ABZ0UTN2</accession>
<evidence type="ECO:0000313" key="1">
    <source>
        <dbReference type="EMBL" id="WPY00866.1"/>
    </source>
</evidence>
<organism evidence="1 2">
    <name type="scientific">Candidatus Trichorickettsia mobilis</name>
    <dbReference type="NCBI Taxonomy" id="1346319"/>
    <lineage>
        <taxon>Bacteria</taxon>
        <taxon>Pseudomonadati</taxon>
        <taxon>Pseudomonadota</taxon>
        <taxon>Alphaproteobacteria</taxon>
        <taxon>Rickettsiales</taxon>
        <taxon>Rickettsiaceae</taxon>
        <taxon>Rickettsieae</taxon>
        <taxon>Candidatus Trichorickettsia</taxon>
    </lineage>
</organism>
<gene>
    <name evidence="1" type="ORF">Trichorick_00756</name>
</gene>
<dbReference type="EMBL" id="CP112932">
    <property type="protein sequence ID" value="WPY00866.1"/>
    <property type="molecule type" value="Genomic_DNA"/>
</dbReference>
<name>A0ABZ0UTN2_9RICK</name>
<keyword evidence="2" id="KW-1185">Reference proteome</keyword>
<evidence type="ECO:0000313" key="2">
    <source>
        <dbReference type="Proteomes" id="UP001326613"/>
    </source>
</evidence>